<name>A0A7L4ZKD2_9FLAO</name>
<accession>A0A7L4ZKD2</accession>
<dbReference type="EMBL" id="CP019288">
    <property type="protein sequence ID" value="QHI37092.1"/>
    <property type="molecule type" value="Genomic_DNA"/>
</dbReference>
<keyword evidence="1" id="KW-0472">Membrane</keyword>
<gene>
    <name evidence="2" type="ORF">IMCC3317_24700</name>
</gene>
<evidence type="ECO:0000256" key="1">
    <source>
        <dbReference type="SAM" id="Phobius"/>
    </source>
</evidence>
<evidence type="ECO:0000313" key="2">
    <source>
        <dbReference type="EMBL" id="QHI37092.1"/>
    </source>
</evidence>
<evidence type="ECO:0000313" key="3">
    <source>
        <dbReference type="Proteomes" id="UP000464657"/>
    </source>
</evidence>
<dbReference type="KEGG" id="kan:IMCC3317_24700"/>
<keyword evidence="3" id="KW-1185">Reference proteome</keyword>
<keyword evidence="1" id="KW-1133">Transmembrane helix</keyword>
<reference evidence="2 3" key="1">
    <citation type="journal article" date="2013" name="Int. J. Syst. Evol. Microbiol.">
        <title>Kordia antarctica sp. nov., isolated from Antarctic seawater.</title>
        <authorList>
            <person name="Baek K."/>
            <person name="Choi A."/>
            <person name="Kang I."/>
            <person name="Lee K."/>
            <person name="Cho J.C."/>
        </authorList>
    </citation>
    <scope>NUCLEOTIDE SEQUENCE [LARGE SCALE GENOMIC DNA]</scope>
    <source>
        <strain evidence="2 3">IMCC3317</strain>
    </source>
</reference>
<feature type="transmembrane region" description="Helical" evidence="1">
    <location>
        <begin position="15"/>
        <end position="39"/>
    </location>
</feature>
<keyword evidence="1" id="KW-0812">Transmembrane</keyword>
<dbReference type="AlphaFoldDB" id="A0A7L4ZKD2"/>
<protein>
    <submittedName>
        <fullName evidence="2">Uncharacterized protein</fullName>
    </submittedName>
</protein>
<dbReference type="Proteomes" id="UP000464657">
    <property type="component" value="Chromosome"/>
</dbReference>
<proteinExistence type="predicted"/>
<sequence length="57" mass="6788">MNDTIISTTSNALTWWVFMIYTLKALQIGCYIFVGYHIIKLYKAVLRYVCRFDNDME</sequence>
<organism evidence="2 3">
    <name type="scientific">Kordia antarctica</name>
    <dbReference type="NCBI Taxonomy" id="1218801"/>
    <lineage>
        <taxon>Bacteria</taxon>
        <taxon>Pseudomonadati</taxon>
        <taxon>Bacteroidota</taxon>
        <taxon>Flavobacteriia</taxon>
        <taxon>Flavobacteriales</taxon>
        <taxon>Flavobacteriaceae</taxon>
        <taxon>Kordia</taxon>
    </lineage>
</organism>